<dbReference type="HOGENOM" id="CLU_008455_0_3_1"/>
<keyword evidence="4 6" id="KW-0472">Membrane</keyword>
<dbReference type="SUPFAM" id="SSF103473">
    <property type="entry name" value="MFS general substrate transporter"/>
    <property type="match status" value="1"/>
</dbReference>
<feature type="transmembrane region" description="Helical" evidence="6">
    <location>
        <begin position="572"/>
        <end position="592"/>
    </location>
</feature>
<dbReference type="PROSITE" id="PS50850">
    <property type="entry name" value="MFS"/>
    <property type="match status" value="1"/>
</dbReference>
<feature type="transmembrane region" description="Helical" evidence="6">
    <location>
        <begin position="393"/>
        <end position="412"/>
    </location>
</feature>
<dbReference type="InterPro" id="IPR011701">
    <property type="entry name" value="MFS"/>
</dbReference>
<gene>
    <name evidence="8" type="ORF">PVAR5_1532</name>
</gene>
<keyword evidence="2 6" id="KW-0812">Transmembrane</keyword>
<keyword evidence="9" id="KW-1185">Reference proteome</keyword>
<dbReference type="Pfam" id="PF07690">
    <property type="entry name" value="MFS_1"/>
    <property type="match status" value="1"/>
</dbReference>
<feature type="compositionally biased region" description="Basic and acidic residues" evidence="5">
    <location>
        <begin position="105"/>
        <end position="115"/>
    </location>
</feature>
<accession>V5FM35</accession>
<sequence>MASTTSDLAFITMLFGESHGDESRTGMISSPRLLPAVNIWAIIRFELSDLPIDTNYETNDQFFGNLPRAPWKLCFCRDCHFAPSHHTRHGDTPGTFPQSSVSRSSTDDPGKREAPDGAADGSGPVAEGTATHQEKLQRPDGKIELREEDCWDKLGFAFPKWKKWGILSVIFAVQVSMNFNASIYANNVTPLSSHFGISEQAARVGQMIFLVAYAFGSEFWAPWSEEIGRWPIMQMSLTLVNIWQIPCALAPNFGTIVVCRALGGLSSAGGSVTLGMVADMWEPDEQQYAVAYIVLSSVAGSAIAPIIGGFLTKFLSWHWNFWLQLILGGFVQFLHFWMPETRCSILVTREAKRRRKRGENVWSADELREKGLGVRDVLVIWARPFVMFIREPIVLCLSLLSGFSDALIFTFLASYKLVYEQWGFGPVDTGLAFIPIIIGYFMAYASFLPWIHRHCRVRERDPDALKPEARLYWLLWTAPLEPIGLFGFAWTSLGPPLTHWIAPMIFSTLIAIANYAIYMATIDYMVASYGPYSASATGGNALARDLLAGIAAMYSIPMYQNIGHRLHLEWPSTILGCLAIIVTTPIYIFYWWGPKIREHSRFAQTLASERRSRGAHVTTCGTGTSGPEEAYFGTRSRAPSQCTSRGRGAASGADGADGAV</sequence>
<dbReference type="PANTHER" id="PTHR23502">
    <property type="entry name" value="MAJOR FACILITATOR SUPERFAMILY"/>
    <property type="match status" value="1"/>
</dbReference>
<feature type="compositionally biased region" description="Low complexity" evidence="5">
    <location>
        <begin position="644"/>
        <end position="660"/>
    </location>
</feature>
<evidence type="ECO:0000259" key="7">
    <source>
        <dbReference type="PROSITE" id="PS50850"/>
    </source>
</evidence>
<name>V5FM35_BYSSN</name>
<feature type="transmembrane region" description="Helical" evidence="6">
    <location>
        <begin position="471"/>
        <end position="491"/>
    </location>
</feature>
<dbReference type="InParanoid" id="V5FM35"/>
<evidence type="ECO:0000256" key="2">
    <source>
        <dbReference type="ARBA" id="ARBA00022692"/>
    </source>
</evidence>
<evidence type="ECO:0000313" key="9">
    <source>
        <dbReference type="Proteomes" id="UP000018001"/>
    </source>
</evidence>
<dbReference type="InterPro" id="IPR036259">
    <property type="entry name" value="MFS_trans_sf"/>
</dbReference>
<comment type="caution">
    <text evidence="8">The sequence shown here is derived from an EMBL/GenBank/DDBJ whole genome shotgun (WGS) entry which is preliminary data.</text>
</comment>
<feature type="transmembrane region" description="Helical" evidence="6">
    <location>
        <begin position="541"/>
        <end position="560"/>
    </location>
</feature>
<dbReference type="Gene3D" id="1.20.1250.20">
    <property type="entry name" value="MFS general substrate transporter like domains"/>
    <property type="match status" value="1"/>
</dbReference>
<keyword evidence="3 6" id="KW-1133">Transmembrane helix</keyword>
<feature type="transmembrane region" description="Helical" evidence="6">
    <location>
        <begin position="432"/>
        <end position="451"/>
    </location>
</feature>
<feature type="transmembrane region" description="Helical" evidence="6">
    <location>
        <begin position="317"/>
        <end position="337"/>
    </location>
</feature>
<feature type="domain" description="Major facilitator superfamily (MFS) profile" evidence="7">
    <location>
        <begin position="166"/>
        <end position="597"/>
    </location>
</feature>
<dbReference type="Proteomes" id="UP000018001">
    <property type="component" value="Unassembled WGS sequence"/>
</dbReference>
<feature type="region of interest" description="Disordered" evidence="5">
    <location>
        <begin position="614"/>
        <end position="660"/>
    </location>
</feature>
<dbReference type="FunFam" id="1.20.1250.20:FF:000088">
    <property type="entry name" value="MFS multidrug transporter, putative"/>
    <property type="match status" value="1"/>
</dbReference>
<feature type="compositionally biased region" description="Polar residues" evidence="5">
    <location>
        <begin position="95"/>
        <end position="104"/>
    </location>
</feature>
<dbReference type="GO" id="GO:0022857">
    <property type="term" value="F:transmembrane transporter activity"/>
    <property type="evidence" value="ECO:0007669"/>
    <property type="project" value="InterPro"/>
</dbReference>
<comment type="subcellular location">
    <subcellularLocation>
        <location evidence="1">Membrane</location>
        <topology evidence="1">Multi-pass membrane protein</topology>
    </subcellularLocation>
</comment>
<feature type="transmembrane region" description="Helical" evidence="6">
    <location>
        <begin position="497"/>
        <end position="520"/>
    </location>
</feature>
<evidence type="ECO:0000256" key="1">
    <source>
        <dbReference type="ARBA" id="ARBA00004141"/>
    </source>
</evidence>
<protein>
    <submittedName>
        <fullName evidence="8">MFS multidrug transporter</fullName>
    </submittedName>
</protein>
<reference evidence="9" key="1">
    <citation type="journal article" date="2014" name="Genome Announc.">
        <title>Draft genome sequence of the formaldehyde-resistant fungus Byssochlamys spectabilis No. 5 (anamorph Paecilomyces variotii No. 5) (NBRC109023).</title>
        <authorList>
            <person name="Oka T."/>
            <person name="Ekino K."/>
            <person name="Fukuda K."/>
            <person name="Nomura Y."/>
        </authorList>
    </citation>
    <scope>NUCLEOTIDE SEQUENCE [LARGE SCALE GENOMIC DNA]</scope>
    <source>
        <strain evidence="9">No. 5 / NBRC 109023</strain>
    </source>
</reference>
<feature type="region of interest" description="Disordered" evidence="5">
    <location>
        <begin position="86"/>
        <end position="141"/>
    </location>
</feature>
<dbReference type="OrthoDB" id="5376138at2759"/>
<evidence type="ECO:0000256" key="4">
    <source>
        <dbReference type="ARBA" id="ARBA00023136"/>
    </source>
</evidence>
<evidence type="ECO:0000313" key="8">
    <source>
        <dbReference type="EMBL" id="GAD92933.1"/>
    </source>
</evidence>
<dbReference type="EMBL" id="BAUL01000041">
    <property type="protein sequence ID" value="GAD92933.1"/>
    <property type="molecule type" value="Genomic_DNA"/>
</dbReference>
<evidence type="ECO:0000256" key="5">
    <source>
        <dbReference type="SAM" id="MobiDB-lite"/>
    </source>
</evidence>
<dbReference type="InterPro" id="IPR020846">
    <property type="entry name" value="MFS_dom"/>
</dbReference>
<dbReference type="AlphaFoldDB" id="V5FM35"/>
<dbReference type="eggNOG" id="KOG0255">
    <property type="taxonomic scope" value="Eukaryota"/>
</dbReference>
<feature type="transmembrane region" description="Helical" evidence="6">
    <location>
        <begin position="289"/>
        <end position="311"/>
    </location>
</feature>
<evidence type="ECO:0000256" key="3">
    <source>
        <dbReference type="ARBA" id="ARBA00022989"/>
    </source>
</evidence>
<organism evidence="8 9">
    <name type="scientific">Byssochlamys spectabilis (strain No. 5 / NBRC 109023)</name>
    <name type="common">Paecilomyces variotii</name>
    <dbReference type="NCBI Taxonomy" id="1356009"/>
    <lineage>
        <taxon>Eukaryota</taxon>
        <taxon>Fungi</taxon>
        <taxon>Dikarya</taxon>
        <taxon>Ascomycota</taxon>
        <taxon>Pezizomycotina</taxon>
        <taxon>Eurotiomycetes</taxon>
        <taxon>Eurotiomycetidae</taxon>
        <taxon>Eurotiales</taxon>
        <taxon>Thermoascaceae</taxon>
        <taxon>Paecilomyces</taxon>
    </lineage>
</organism>
<proteinExistence type="predicted"/>
<dbReference type="PANTHER" id="PTHR23502:SF3">
    <property type="entry name" value="MAJOR FACILITATOR SUPERFAMILY (MFS) PROFILE DOMAIN-CONTAINING PROTEIN-RELATED"/>
    <property type="match status" value="1"/>
</dbReference>
<dbReference type="GO" id="GO:0005886">
    <property type="term" value="C:plasma membrane"/>
    <property type="evidence" value="ECO:0007669"/>
    <property type="project" value="TreeGrafter"/>
</dbReference>
<feature type="compositionally biased region" description="Basic and acidic residues" evidence="5">
    <location>
        <begin position="132"/>
        <end position="141"/>
    </location>
</feature>
<evidence type="ECO:0000256" key="6">
    <source>
        <dbReference type="SAM" id="Phobius"/>
    </source>
</evidence>